<dbReference type="EMBL" id="VUNR01000013">
    <property type="protein sequence ID" value="MSU08868.1"/>
    <property type="molecule type" value="Genomic_DNA"/>
</dbReference>
<evidence type="ECO:0000313" key="1">
    <source>
        <dbReference type="EMBL" id="MSU08868.1"/>
    </source>
</evidence>
<dbReference type="AlphaFoldDB" id="A0A6I2UBH2"/>
<proteinExistence type="predicted"/>
<gene>
    <name evidence="1" type="ORF">FYJ84_07720</name>
</gene>
<reference evidence="1 2" key="1">
    <citation type="submission" date="2019-08" db="EMBL/GenBank/DDBJ databases">
        <title>In-depth cultivation of the pig gut microbiome towards novel bacterial diversity and tailored functional studies.</title>
        <authorList>
            <person name="Wylensek D."/>
            <person name="Hitch T.C.A."/>
            <person name="Clavel T."/>
        </authorList>
    </citation>
    <scope>NUCLEOTIDE SEQUENCE [LARGE SCALE GENOMIC DNA]</scope>
    <source>
        <strain evidence="1 2">WCA-693-APC-5D-A</strain>
    </source>
</reference>
<accession>A0A6I2UBH2</accession>
<organism evidence="1 2">
    <name type="scientific">Anaerovibrio slackiae</name>
    <dbReference type="NCBI Taxonomy" id="2652309"/>
    <lineage>
        <taxon>Bacteria</taxon>
        <taxon>Bacillati</taxon>
        <taxon>Bacillota</taxon>
        <taxon>Negativicutes</taxon>
        <taxon>Selenomonadales</taxon>
        <taxon>Selenomonadaceae</taxon>
        <taxon>Anaerovibrio</taxon>
    </lineage>
</organism>
<sequence length="112" mass="12864">MTRTQRVQFEAELKAAAKRPALALYLLDYDMPEKNREKVQAIYEDSRDELISLVGVMNPFHAEWREDFGDELGENFTEDDLYEAVADGYISDAVDECNYECAEEALRCQLSA</sequence>
<protein>
    <submittedName>
        <fullName evidence="1">Uncharacterized protein</fullName>
    </submittedName>
</protein>
<name>A0A6I2UBH2_9FIRM</name>
<evidence type="ECO:0000313" key="2">
    <source>
        <dbReference type="Proteomes" id="UP000433181"/>
    </source>
</evidence>
<keyword evidence="2" id="KW-1185">Reference proteome</keyword>
<dbReference type="RefSeq" id="WP_154407032.1">
    <property type="nucleotide sequence ID" value="NZ_VUNR01000013.1"/>
</dbReference>
<comment type="caution">
    <text evidence="1">The sequence shown here is derived from an EMBL/GenBank/DDBJ whole genome shotgun (WGS) entry which is preliminary data.</text>
</comment>
<dbReference type="GeneID" id="96778802"/>
<dbReference type="Proteomes" id="UP000433181">
    <property type="component" value="Unassembled WGS sequence"/>
</dbReference>